<dbReference type="PANTHER" id="PTHR11533">
    <property type="entry name" value="PROTEASE M1 ZINC METALLOPROTEASE"/>
    <property type="match status" value="1"/>
</dbReference>
<feature type="non-terminal residue" evidence="3">
    <location>
        <position position="1"/>
    </location>
</feature>
<dbReference type="GO" id="GO:0005615">
    <property type="term" value="C:extracellular space"/>
    <property type="evidence" value="ECO:0007669"/>
    <property type="project" value="TreeGrafter"/>
</dbReference>
<evidence type="ECO:0000259" key="2">
    <source>
        <dbReference type="Pfam" id="PF17900"/>
    </source>
</evidence>
<dbReference type="Pfam" id="PF17900">
    <property type="entry name" value="Peptidase_M1_N"/>
    <property type="match status" value="1"/>
</dbReference>
<feature type="signal peptide" evidence="1">
    <location>
        <begin position="1"/>
        <end position="19"/>
    </location>
</feature>
<dbReference type="SUPFAM" id="SSF63737">
    <property type="entry name" value="Leukotriene A4 hydrolase N-terminal domain"/>
    <property type="match status" value="1"/>
</dbReference>
<dbReference type="OrthoDB" id="10031169at2759"/>
<dbReference type="InterPro" id="IPR050344">
    <property type="entry name" value="Peptidase_M1_aminopeptidases"/>
</dbReference>
<keyword evidence="4" id="KW-1185">Reference proteome</keyword>
<proteinExistence type="predicted"/>
<protein>
    <submittedName>
        <fullName evidence="3">Jg20317 protein</fullName>
    </submittedName>
</protein>
<accession>A0A8S4QGR9</accession>
<gene>
    <name evidence="3" type="primary">jg20317</name>
    <name evidence="3" type="ORF">PAEG_LOCUS231</name>
</gene>
<dbReference type="Proteomes" id="UP000838756">
    <property type="component" value="Unassembled WGS sequence"/>
</dbReference>
<dbReference type="InterPro" id="IPR045357">
    <property type="entry name" value="Aminopeptidase_N-like_N"/>
</dbReference>
<reference evidence="3" key="1">
    <citation type="submission" date="2022-03" db="EMBL/GenBank/DDBJ databases">
        <authorList>
            <person name="Lindestad O."/>
        </authorList>
    </citation>
    <scope>NUCLEOTIDE SEQUENCE</scope>
</reference>
<dbReference type="GO" id="GO:0008270">
    <property type="term" value="F:zinc ion binding"/>
    <property type="evidence" value="ECO:0007669"/>
    <property type="project" value="TreeGrafter"/>
</dbReference>
<feature type="chain" id="PRO_5035875526" evidence="1">
    <location>
        <begin position="20"/>
        <end position="315"/>
    </location>
</feature>
<sequence length="315" mass="35957">MKFSWNLIVLSALVVLVKTDFPLDIEEPLVFNSAADEYYRIPEDLDPIHFDIEITPYFEATSNREAFTFDGIVTITVGAVLDNVTTLVIQENVKEINSVTIKDEAGDVVPLNADNEFERIREYHFLKIYLKDGTSLIKSKIYKVTISYVGNINETPLSRGVFRGSYKDNDGKLHWYVGSHLQPTNSRQAFPCFDEPGFKSSFNIIINRPAHFTETFSNMRIKSQTREGDRVREIFHTTPIMSAYLVTFHISEQFKVIASNSDPNESYRIIARPNAEGQGAYALEVGPPLTKWLEKYFGIDYYTMGENMKNDQIAS</sequence>
<dbReference type="AlphaFoldDB" id="A0A8S4QGR9"/>
<dbReference type="PRINTS" id="PR00756">
    <property type="entry name" value="ALADIPTASE"/>
</dbReference>
<dbReference type="GO" id="GO:0006508">
    <property type="term" value="P:proteolysis"/>
    <property type="evidence" value="ECO:0007669"/>
    <property type="project" value="InterPro"/>
</dbReference>
<dbReference type="GO" id="GO:0070006">
    <property type="term" value="F:metalloaminopeptidase activity"/>
    <property type="evidence" value="ECO:0007669"/>
    <property type="project" value="TreeGrafter"/>
</dbReference>
<dbReference type="GO" id="GO:0016020">
    <property type="term" value="C:membrane"/>
    <property type="evidence" value="ECO:0007669"/>
    <property type="project" value="TreeGrafter"/>
</dbReference>
<keyword evidence="1" id="KW-0732">Signal</keyword>
<dbReference type="GO" id="GO:0042277">
    <property type="term" value="F:peptide binding"/>
    <property type="evidence" value="ECO:0007669"/>
    <property type="project" value="TreeGrafter"/>
</dbReference>
<feature type="domain" description="Aminopeptidase N-like N-terminal" evidence="2">
    <location>
        <begin position="47"/>
        <end position="245"/>
    </location>
</feature>
<dbReference type="Gene3D" id="3.30.2010.30">
    <property type="match status" value="1"/>
</dbReference>
<dbReference type="GO" id="GO:0005737">
    <property type="term" value="C:cytoplasm"/>
    <property type="evidence" value="ECO:0007669"/>
    <property type="project" value="TreeGrafter"/>
</dbReference>
<dbReference type="Gene3D" id="2.60.40.1730">
    <property type="entry name" value="tricorn interacting facor f3 domain"/>
    <property type="match status" value="1"/>
</dbReference>
<dbReference type="InterPro" id="IPR042097">
    <property type="entry name" value="Aminopeptidase_N-like_N_sf"/>
</dbReference>
<dbReference type="PANTHER" id="PTHR11533:SF294">
    <property type="entry name" value="THYROTROPIN-RELEASING HORMONE-DEGRADING ECTOENZYME"/>
    <property type="match status" value="1"/>
</dbReference>
<evidence type="ECO:0000256" key="1">
    <source>
        <dbReference type="SAM" id="SignalP"/>
    </source>
</evidence>
<dbReference type="InterPro" id="IPR001930">
    <property type="entry name" value="Peptidase_M1"/>
</dbReference>
<dbReference type="EMBL" id="CAKXAJ010000752">
    <property type="protein sequence ID" value="CAH2207611.1"/>
    <property type="molecule type" value="Genomic_DNA"/>
</dbReference>
<dbReference type="GO" id="GO:0043171">
    <property type="term" value="P:peptide catabolic process"/>
    <property type="evidence" value="ECO:0007669"/>
    <property type="project" value="TreeGrafter"/>
</dbReference>
<organism evidence="3 4">
    <name type="scientific">Pararge aegeria aegeria</name>
    <dbReference type="NCBI Taxonomy" id="348720"/>
    <lineage>
        <taxon>Eukaryota</taxon>
        <taxon>Metazoa</taxon>
        <taxon>Ecdysozoa</taxon>
        <taxon>Arthropoda</taxon>
        <taxon>Hexapoda</taxon>
        <taxon>Insecta</taxon>
        <taxon>Pterygota</taxon>
        <taxon>Neoptera</taxon>
        <taxon>Endopterygota</taxon>
        <taxon>Lepidoptera</taxon>
        <taxon>Glossata</taxon>
        <taxon>Ditrysia</taxon>
        <taxon>Papilionoidea</taxon>
        <taxon>Nymphalidae</taxon>
        <taxon>Satyrinae</taxon>
        <taxon>Satyrini</taxon>
        <taxon>Parargina</taxon>
        <taxon>Pararge</taxon>
    </lineage>
</organism>
<name>A0A8S4QGR9_9NEOP</name>
<comment type="caution">
    <text evidence="3">The sequence shown here is derived from an EMBL/GenBank/DDBJ whole genome shotgun (WGS) entry which is preliminary data.</text>
</comment>
<evidence type="ECO:0000313" key="3">
    <source>
        <dbReference type="EMBL" id="CAH2207611.1"/>
    </source>
</evidence>
<evidence type="ECO:0000313" key="4">
    <source>
        <dbReference type="Proteomes" id="UP000838756"/>
    </source>
</evidence>